<dbReference type="PANTHER" id="PTHR36438:SF1">
    <property type="entry name" value="IRON-SULFUR CLUSTER REPAIR PROTEIN YTFE"/>
    <property type="match status" value="1"/>
</dbReference>
<keyword evidence="8" id="KW-1185">Reference proteome</keyword>
<dbReference type="InterPro" id="IPR018720">
    <property type="entry name" value="DUF2249"/>
</dbReference>
<dbReference type="Gene3D" id="1.20.120.520">
    <property type="entry name" value="nmb1532 protein domain like"/>
    <property type="match status" value="1"/>
</dbReference>
<dbReference type="EMBL" id="CP136051">
    <property type="protein sequence ID" value="WOK05996.1"/>
    <property type="molecule type" value="Genomic_DNA"/>
</dbReference>
<dbReference type="PANTHER" id="PTHR36438">
    <property type="entry name" value="IRON-SULFUR CLUSTER REPAIR PROTEIN YTFE"/>
    <property type="match status" value="1"/>
</dbReference>
<evidence type="ECO:0000259" key="5">
    <source>
        <dbReference type="Pfam" id="PF01814"/>
    </source>
</evidence>
<dbReference type="Pfam" id="PF04405">
    <property type="entry name" value="ScdA_N"/>
    <property type="match status" value="1"/>
</dbReference>
<keyword evidence="4" id="KW-0408">Iron</keyword>
<evidence type="ECO:0000313" key="7">
    <source>
        <dbReference type="EMBL" id="WOK05996.1"/>
    </source>
</evidence>
<keyword evidence="2" id="KW-0963">Cytoplasm</keyword>
<evidence type="ECO:0000313" key="8">
    <source>
        <dbReference type="Proteomes" id="UP001302349"/>
    </source>
</evidence>
<organism evidence="7 8">
    <name type="scientific">Imperialibacter roseus</name>
    <dbReference type="NCBI Taxonomy" id="1324217"/>
    <lineage>
        <taxon>Bacteria</taxon>
        <taxon>Pseudomonadati</taxon>
        <taxon>Bacteroidota</taxon>
        <taxon>Cytophagia</taxon>
        <taxon>Cytophagales</taxon>
        <taxon>Flammeovirgaceae</taxon>
        <taxon>Imperialibacter</taxon>
    </lineage>
</organism>
<feature type="domain" description="DUF2249" evidence="6">
    <location>
        <begin position="7"/>
        <end position="75"/>
    </location>
</feature>
<keyword evidence="3" id="KW-0479">Metal-binding</keyword>
<dbReference type="Pfam" id="PF01814">
    <property type="entry name" value="Hemerythrin"/>
    <property type="match status" value="1"/>
</dbReference>
<dbReference type="RefSeq" id="WP_317488736.1">
    <property type="nucleotide sequence ID" value="NZ_CP136051.1"/>
</dbReference>
<comment type="subcellular location">
    <subcellularLocation>
        <location evidence="1">Cytoplasm</location>
    </subcellularLocation>
</comment>
<dbReference type="Pfam" id="PF10006">
    <property type="entry name" value="DUF2249"/>
    <property type="match status" value="1"/>
</dbReference>
<evidence type="ECO:0000256" key="2">
    <source>
        <dbReference type="ARBA" id="ARBA00022490"/>
    </source>
</evidence>
<reference evidence="7 8" key="1">
    <citation type="journal article" date="2023" name="Microbiol. Resour. Announc.">
        <title>Complete Genome Sequence of Imperialibacter roseus strain P4T.</title>
        <authorList>
            <person name="Tizabi D.R."/>
            <person name="Bachvaroff T."/>
            <person name="Hill R.T."/>
        </authorList>
    </citation>
    <scope>NUCLEOTIDE SEQUENCE [LARGE SCALE GENOMIC DNA]</scope>
    <source>
        <strain evidence="7 8">P4T</strain>
    </source>
</reference>
<gene>
    <name evidence="7" type="ORF">RT717_23240</name>
</gene>
<name>A0ABZ0IN81_9BACT</name>
<dbReference type="InterPro" id="IPR019903">
    <property type="entry name" value="RIC_family"/>
</dbReference>
<feature type="domain" description="Hemerythrin-like" evidence="5">
    <location>
        <begin position="156"/>
        <end position="294"/>
    </location>
</feature>
<evidence type="ECO:0000256" key="1">
    <source>
        <dbReference type="ARBA" id="ARBA00004496"/>
    </source>
</evidence>
<accession>A0ABZ0IN81</accession>
<evidence type="ECO:0000256" key="4">
    <source>
        <dbReference type="ARBA" id="ARBA00023004"/>
    </source>
</evidence>
<evidence type="ECO:0000259" key="6">
    <source>
        <dbReference type="Pfam" id="PF10006"/>
    </source>
</evidence>
<sequence>MESPIRIDVSLLPPATRHDTIFKAYESLDEGQSLVLAIDHDPQPLFYEFSHKYPKSFGWDYLDKGPEKWRVLITRQQSITDRIVADLVMEDLSLGKVFDAYGIDFCCHGDISLEEACRCQKLDINEVLVAMKKKSGPGAFWQPHFEEWSVSLLIQYILENHHSWERHTLSDIEDLTIKVADHHGADFPNLKKVKELVGHLKYAIIDHFFEEENELFPMILKGSKSVELLKEIEKMKVEHAEVGAILTDLTLLTNNFQPPQQACSSFRLLYSKLGEFKQDILQHIHLENTLLVAKAVA</sequence>
<evidence type="ECO:0000256" key="3">
    <source>
        <dbReference type="ARBA" id="ARBA00022723"/>
    </source>
</evidence>
<dbReference type="Proteomes" id="UP001302349">
    <property type="component" value="Chromosome"/>
</dbReference>
<proteinExistence type="predicted"/>
<protein>
    <submittedName>
        <fullName evidence="7">DUF542 domain-containing protein</fullName>
    </submittedName>
</protein>
<dbReference type="InterPro" id="IPR012312">
    <property type="entry name" value="Hemerythrin-like"/>
</dbReference>